<evidence type="ECO:0000256" key="5">
    <source>
        <dbReference type="ARBA" id="ARBA00022898"/>
    </source>
</evidence>
<comment type="function">
    <text evidence="11">Catalyzes the decarboxylation of carboxynorspermidine and carboxyspermidine.</text>
</comment>
<dbReference type="Pfam" id="PF00278">
    <property type="entry name" value="Orn_DAP_Arg_deC"/>
    <property type="match status" value="1"/>
</dbReference>
<evidence type="ECO:0000256" key="10">
    <source>
        <dbReference type="ARBA" id="ARBA00047389"/>
    </source>
</evidence>
<comment type="cofactor">
    <cofactor evidence="1 11">
        <name>pyridoxal 5'-phosphate</name>
        <dbReference type="ChEBI" id="CHEBI:597326"/>
    </cofactor>
</comment>
<evidence type="ECO:0000256" key="4">
    <source>
        <dbReference type="ARBA" id="ARBA00022793"/>
    </source>
</evidence>
<dbReference type="InterPro" id="IPR022643">
    <property type="entry name" value="De-COase2_C"/>
</dbReference>
<dbReference type="CDD" id="cd06829">
    <property type="entry name" value="PLPDE_III_CANSDC"/>
    <property type="match status" value="1"/>
</dbReference>
<dbReference type="InterPro" id="IPR005730">
    <property type="entry name" value="Nsp_de-COase"/>
</dbReference>
<sequence>MNTKTSQSTSTVSSVSLPPTPYYLLDEAAIVANMQIIARLCELSGAKALLALKCFATWGVFDVMEPYLHGTTSSSLNEVRLGYESFGNNSDASSQDKKETHAYSVAYSADEMPEVLNYADKIIFNSISQLNAFKEQAAAKNIPVGLRLNPKTSNSSFIIADPARPFSRLGEHDKDKIAAVLSDISGVMIHNNCENDSFEAFSESLADIETRFGDVLQQLEWVSLGGGIHFIAPDYPLEKLADRLKGFSENYGVQVYLEPGEASIHGAGTLVTSVLDTMHNEKNLAVVDSSIEAHMLDLLIYRESAPIAAINSDLINIASLDIDPTNIAPISENAKSADNTIIYGRSCLAGDIFGEYALPNNLKIGDTVTFGNAAGYTMVKKNWFNGVNMPAIVIRRLDGSIDIQREFDYQDYKASLS</sequence>
<comment type="similarity">
    <text evidence="8 11">Belongs to the Orn/Lys/Arg decarboxylase class-II family. NspC subfamily.</text>
</comment>
<dbReference type="GO" id="GO:0008836">
    <property type="term" value="F:diaminopimelate decarboxylase activity"/>
    <property type="evidence" value="ECO:0007669"/>
    <property type="project" value="TreeGrafter"/>
</dbReference>
<evidence type="ECO:0000256" key="3">
    <source>
        <dbReference type="ARBA" id="ARBA00013633"/>
    </source>
</evidence>
<accession>Q4FT92</accession>
<dbReference type="HOGENOM" id="CLU_038560_0_0_6"/>
<feature type="binding site" evidence="12">
    <location>
        <position position="297"/>
    </location>
    <ligand>
        <name>substrate</name>
    </ligand>
</feature>
<organism evidence="14 15">
    <name type="scientific">Psychrobacter arcticus (strain DSM 17307 / VKM B-2377 / 273-4)</name>
    <dbReference type="NCBI Taxonomy" id="259536"/>
    <lineage>
        <taxon>Bacteria</taxon>
        <taxon>Pseudomonadati</taxon>
        <taxon>Pseudomonadota</taxon>
        <taxon>Gammaproteobacteria</taxon>
        <taxon>Moraxellales</taxon>
        <taxon>Moraxellaceae</taxon>
        <taxon>Psychrobacter</taxon>
    </lineage>
</organism>
<dbReference type="eggNOG" id="COG0019">
    <property type="taxonomic scope" value="Bacteria"/>
</dbReference>
<evidence type="ECO:0000256" key="8">
    <source>
        <dbReference type="ARBA" id="ARBA00025802"/>
    </source>
</evidence>
<keyword evidence="15" id="KW-1185">Reference proteome</keyword>
<dbReference type="STRING" id="259536.Psyc_0913"/>
<dbReference type="InterPro" id="IPR009006">
    <property type="entry name" value="Ala_racemase/Decarboxylase_C"/>
</dbReference>
<dbReference type="KEGG" id="par:Psyc_0913"/>
<dbReference type="SUPFAM" id="SSF50621">
    <property type="entry name" value="Alanine racemase C-terminal domain-like"/>
    <property type="match status" value="1"/>
</dbReference>
<feature type="domain" description="Orn/DAP/Arg decarboxylase 2 C-terminal" evidence="13">
    <location>
        <begin position="207"/>
        <end position="373"/>
    </location>
</feature>
<dbReference type="PANTHER" id="PTHR43727:SF1">
    <property type="entry name" value="CARBOXYNORSPERMIDINE_CARBOXYSPERMIDINE DECARBOXYLASE"/>
    <property type="match status" value="1"/>
</dbReference>
<evidence type="ECO:0000256" key="2">
    <source>
        <dbReference type="ARBA" id="ARBA00012259"/>
    </source>
</evidence>
<evidence type="ECO:0000256" key="7">
    <source>
        <dbReference type="ARBA" id="ARBA00023239"/>
    </source>
</evidence>
<evidence type="ECO:0000256" key="6">
    <source>
        <dbReference type="ARBA" id="ARBA00023066"/>
    </source>
</evidence>
<dbReference type="Gene3D" id="3.20.20.10">
    <property type="entry name" value="Alanine racemase"/>
    <property type="match status" value="1"/>
</dbReference>
<dbReference type="RefSeq" id="WP_011280190.1">
    <property type="nucleotide sequence ID" value="NC_007204.1"/>
</dbReference>
<dbReference type="EC" id="4.1.1.96" evidence="2 11"/>
<comment type="subunit">
    <text evidence="11">Homodimer.</text>
</comment>
<evidence type="ECO:0000256" key="12">
    <source>
        <dbReference type="PIRSR" id="PIRSR038941-1"/>
    </source>
</evidence>
<keyword evidence="7 11" id="KW-0456">Lyase</keyword>
<evidence type="ECO:0000256" key="9">
    <source>
        <dbReference type="ARBA" id="ARBA00047351"/>
    </source>
</evidence>
<dbReference type="GO" id="GO:0045312">
    <property type="term" value="P:nor-spermidine biosynthetic process"/>
    <property type="evidence" value="ECO:0007669"/>
    <property type="project" value="InterPro"/>
</dbReference>
<dbReference type="GO" id="GO:0009089">
    <property type="term" value="P:lysine biosynthetic process via diaminopimelate"/>
    <property type="evidence" value="ECO:0007669"/>
    <property type="project" value="TreeGrafter"/>
</dbReference>
<gene>
    <name evidence="14" type="ordered locus">Psyc_0913</name>
</gene>
<protein>
    <recommendedName>
        <fullName evidence="3 11">Carboxynorspermidine/carboxyspermidine decarboxylase</fullName>
        <shortName evidence="11">CANS DC/CAS DC</shortName>
        <shortName evidence="11">CANSDC/CASDC</shortName>
        <ecNumber evidence="2 11">4.1.1.96</ecNumber>
    </recommendedName>
</protein>
<comment type="catalytic activity">
    <reaction evidence="9 11">
        <text>carboxyspermidine + H(+) = spermidine + CO2</text>
        <dbReference type="Rhea" id="RHEA:34095"/>
        <dbReference type="ChEBI" id="CHEBI:15378"/>
        <dbReference type="ChEBI" id="CHEBI:16526"/>
        <dbReference type="ChEBI" id="CHEBI:57834"/>
        <dbReference type="ChEBI" id="CHEBI:65072"/>
        <dbReference type="EC" id="4.1.1.96"/>
    </reaction>
</comment>
<dbReference type="GO" id="GO:0005737">
    <property type="term" value="C:cytoplasm"/>
    <property type="evidence" value="ECO:0007669"/>
    <property type="project" value="UniProtKB-SubCell"/>
</dbReference>
<keyword evidence="11" id="KW-0620">Polyamine biosynthesis</keyword>
<dbReference type="EMBL" id="CP000082">
    <property type="protein sequence ID" value="AAZ18766.1"/>
    <property type="molecule type" value="Genomic_DNA"/>
</dbReference>
<keyword evidence="4 11" id="KW-0210">Decarboxylase</keyword>
<dbReference type="InterPro" id="IPR029066">
    <property type="entry name" value="PLP-binding_barrel"/>
</dbReference>
<keyword evidence="6 11" id="KW-0745">Spermidine biosynthesis</keyword>
<comment type="subcellular location">
    <subcellularLocation>
        <location evidence="11">Cytoplasm</location>
    </subcellularLocation>
</comment>
<dbReference type="SUPFAM" id="SSF51419">
    <property type="entry name" value="PLP-binding barrel"/>
    <property type="match status" value="1"/>
</dbReference>
<keyword evidence="11" id="KW-0963">Cytoplasm</keyword>
<dbReference type="OrthoDB" id="9804410at2"/>
<evidence type="ECO:0000313" key="14">
    <source>
        <dbReference type="EMBL" id="AAZ18766.1"/>
    </source>
</evidence>
<name>Q4FT92_PSYA2</name>
<proteinExistence type="inferred from homology"/>
<feature type="binding site" evidence="12">
    <location>
        <position position="261"/>
    </location>
    <ligand>
        <name>substrate</name>
    </ligand>
</feature>
<dbReference type="PANTHER" id="PTHR43727">
    <property type="entry name" value="DIAMINOPIMELATE DECARBOXYLASE"/>
    <property type="match status" value="1"/>
</dbReference>
<dbReference type="Gene3D" id="2.40.37.10">
    <property type="entry name" value="Lyase, Ornithine Decarboxylase, Chain A, domain 1"/>
    <property type="match status" value="1"/>
</dbReference>
<evidence type="ECO:0000256" key="11">
    <source>
        <dbReference type="PIRNR" id="PIRNR038941"/>
    </source>
</evidence>
<reference evidence="14 15" key="1">
    <citation type="journal article" date="2010" name="Appl. Environ. Microbiol.">
        <title>The genome sequence of Psychrobacter arcticus 273-4, a psychroactive Siberian permafrost bacterium, reveals mechanisms for adaptation to low-temperature growth.</title>
        <authorList>
            <person name="Ayala-del-Rio H.L."/>
            <person name="Chain P.S."/>
            <person name="Grzymski J.J."/>
            <person name="Ponder M.A."/>
            <person name="Ivanova N."/>
            <person name="Bergholz P.W."/>
            <person name="Di Bartolo G."/>
            <person name="Hauser L."/>
            <person name="Land M."/>
            <person name="Bakermans C."/>
            <person name="Rodrigues D."/>
            <person name="Klappenbach J."/>
            <person name="Zarka D."/>
            <person name="Larimer F."/>
            <person name="Richardson P."/>
            <person name="Murray A."/>
            <person name="Thomashow M."/>
            <person name="Tiedje J.M."/>
        </authorList>
    </citation>
    <scope>NUCLEOTIDE SEQUENCE [LARGE SCALE GENOMIC DNA]</scope>
    <source>
        <strain evidence="15">DSM 17307 / VKM B-2377 / 273-4</strain>
    </source>
</reference>
<comment type="catalytic activity">
    <reaction evidence="10 11">
        <text>carboxynorspermidine + H(+) = norspermidine + CO2</text>
        <dbReference type="Rhea" id="RHEA:34099"/>
        <dbReference type="ChEBI" id="CHEBI:15378"/>
        <dbReference type="ChEBI" id="CHEBI:16526"/>
        <dbReference type="ChEBI" id="CHEBI:57920"/>
        <dbReference type="ChEBI" id="CHEBI:65070"/>
        <dbReference type="EC" id="4.1.1.96"/>
    </reaction>
</comment>
<dbReference type="AlphaFoldDB" id="Q4FT92"/>
<evidence type="ECO:0000259" key="13">
    <source>
        <dbReference type="Pfam" id="PF00278"/>
    </source>
</evidence>
<dbReference type="PIRSF" id="PIRSF038941">
    <property type="entry name" value="NspC"/>
    <property type="match status" value="1"/>
</dbReference>
<evidence type="ECO:0000256" key="1">
    <source>
        <dbReference type="ARBA" id="ARBA00001933"/>
    </source>
</evidence>
<dbReference type="Proteomes" id="UP000000546">
    <property type="component" value="Chromosome"/>
</dbReference>
<keyword evidence="5 11" id="KW-0663">Pyridoxal phosphate</keyword>
<evidence type="ECO:0000313" key="15">
    <source>
        <dbReference type="Proteomes" id="UP000000546"/>
    </source>
</evidence>
<dbReference type="GO" id="GO:0008295">
    <property type="term" value="P:spermidine biosynthetic process"/>
    <property type="evidence" value="ECO:0007669"/>
    <property type="project" value="UniProtKB-KW"/>
</dbReference>